<dbReference type="Gene3D" id="3.40.50.1460">
    <property type="match status" value="1"/>
</dbReference>
<keyword evidence="2" id="KW-1133">Transmembrane helix</keyword>
<feature type="transmembrane region" description="Helical" evidence="2">
    <location>
        <begin position="34"/>
        <end position="49"/>
    </location>
</feature>
<dbReference type="SUPFAM" id="SSF52129">
    <property type="entry name" value="Caspase-like"/>
    <property type="match status" value="1"/>
</dbReference>
<evidence type="ECO:0000313" key="4">
    <source>
        <dbReference type="Proteomes" id="UP001524499"/>
    </source>
</evidence>
<proteinExistence type="predicted"/>
<keyword evidence="2" id="KW-0472">Membrane</keyword>
<dbReference type="InterPro" id="IPR001096">
    <property type="entry name" value="Peptidase_C13"/>
</dbReference>
<sequence>MEIRYRLQHADLEQFGKHLQARGRSSSTGMPQRIGVWALLGFAVAAILQDQDQADEHWYKFWPWILTAGIFLASSIWFLIWRGSRHGTAWLKRFEGTYTLAASSAGISHATPDGRVGFHAWPEIIAFETTDAYLYLYLRRDVAFSIPRSGSEDAIARFAATVNELWALHPENAGKPLPATPQAQSPLAAIFANLRAAARIVFFLPYDSRAFVVSLGSLFQLVLLDLLAIGLVDYIDALPAAEFNRYGLSRYFATTLLTLTGVAVISQMILQRASLLRLLVMVCSVQFIIHVLYFSAWLSVERFWPDAGGMMWAMFLAAVAWLMTALFGILRRMYRQPAPSALFLLSIYALFSFALSGLLPYQRLYYQAETADEAAASQTADNMDVEEVYYRQPALVGNALAELAPRSPARTDLYFVGFAGQAEEQVFTNEVSFARDLLDRRFQTAGRSLLLLNNAASVADTPLANRHNLEAVLQGMAERMDRQRDVLFLFLSSHGAQDQSLSVSFWPLGLTDLKAEQVKAMLDKAGIRNRIIVVSACYSGGFLDVLRDDDTLILTASSRDHVSYGCGDFTEYTYFGESYFVKALANGDSFIAAFEQARRMIEEREQSEGKEASGPQIHVGRNIVKILQNLQASARPAGDNGGGQGPGLNSSADNPPML</sequence>
<reference evidence="3 4" key="1">
    <citation type="submission" date="2022-07" db="EMBL/GenBank/DDBJ databases">
        <title>Methylomonas rivi sp. nov., Methylomonas rosea sp. nov., Methylomonas aureus sp. nov. and Methylomonas subterranea sp. nov., four novel methanotrophs isolated from a freshwater creek and the deep terrestrial subsurface.</title>
        <authorList>
            <person name="Abin C."/>
            <person name="Sankaranarayanan K."/>
            <person name="Garner C."/>
            <person name="Sindelar R."/>
            <person name="Kotary K."/>
            <person name="Garner R."/>
            <person name="Barclay S."/>
            <person name="Lawson P."/>
            <person name="Krumholz L."/>
        </authorList>
    </citation>
    <scope>NUCLEOTIDE SEQUENCE [LARGE SCALE GENOMIC DNA]</scope>
    <source>
        <strain evidence="3 4">SURF-2</strain>
    </source>
</reference>
<feature type="region of interest" description="Disordered" evidence="1">
    <location>
        <begin position="634"/>
        <end position="658"/>
    </location>
</feature>
<dbReference type="InterPro" id="IPR029030">
    <property type="entry name" value="Caspase-like_dom_sf"/>
</dbReference>
<gene>
    <name evidence="3" type="ORF">NP590_02500</name>
</gene>
<feature type="transmembrane region" description="Helical" evidence="2">
    <location>
        <begin position="310"/>
        <end position="330"/>
    </location>
</feature>
<name>A0ABT1TDW6_9GAMM</name>
<protein>
    <submittedName>
        <fullName evidence="3">C13 family peptidase</fullName>
    </submittedName>
</protein>
<dbReference type="Pfam" id="PF01650">
    <property type="entry name" value="Peptidase_C13"/>
    <property type="match status" value="1"/>
</dbReference>
<feature type="transmembrane region" description="Helical" evidence="2">
    <location>
        <begin position="251"/>
        <end position="270"/>
    </location>
</feature>
<keyword evidence="2" id="KW-0812">Transmembrane</keyword>
<dbReference type="RefSeq" id="WP_256600605.1">
    <property type="nucleotide sequence ID" value="NZ_JANIBJ010000003.1"/>
</dbReference>
<dbReference type="Proteomes" id="UP001524499">
    <property type="component" value="Unassembled WGS sequence"/>
</dbReference>
<feature type="transmembrane region" description="Helical" evidence="2">
    <location>
        <begin position="61"/>
        <end position="81"/>
    </location>
</feature>
<feature type="transmembrane region" description="Helical" evidence="2">
    <location>
        <begin position="210"/>
        <end position="231"/>
    </location>
</feature>
<evidence type="ECO:0000256" key="2">
    <source>
        <dbReference type="SAM" id="Phobius"/>
    </source>
</evidence>
<comment type="caution">
    <text evidence="3">The sequence shown here is derived from an EMBL/GenBank/DDBJ whole genome shotgun (WGS) entry which is preliminary data.</text>
</comment>
<keyword evidence="4" id="KW-1185">Reference proteome</keyword>
<organism evidence="3 4">
    <name type="scientific">Methylomonas subterranea</name>
    <dbReference type="NCBI Taxonomy" id="2952225"/>
    <lineage>
        <taxon>Bacteria</taxon>
        <taxon>Pseudomonadati</taxon>
        <taxon>Pseudomonadota</taxon>
        <taxon>Gammaproteobacteria</taxon>
        <taxon>Methylococcales</taxon>
        <taxon>Methylococcaceae</taxon>
        <taxon>Methylomonas</taxon>
    </lineage>
</organism>
<feature type="transmembrane region" description="Helical" evidence="2">
    <location>
        <begin position="275"/>
        <end position="298"/>
    </location>
</feature>
<feature type="compositionally biased region" description="Polar residues" evidence="1">
    <location>
        <begin position="648"/>
        <end position="658"/>
    </location>
</feature>
<evidence type="ECO:0000313" key="3">
    <source>
        <dbReference type="EMBL" id="MCQ8102964.1"/>
    </source>
</evidence>
<evidence type="ECO:0000256" key="1">
    <source>
        <dbReference type="SAM" id="MobiDB-lite"/>
    </source>
</evidence>
<feature type="transmembrane region" description="Helical" evidence="2">
    <location>
        <begin position="342"/>
        <end position="361"/>
    </location>
</feature>
<accession>A0ABT1TDW6</accession>
<dbReference type="EMBL" id="JANIBJ010000003">
    <property type="protein sequence ID" value="MCQ8102964.1"/>
    <property type="molecule type" value="Genomic_DNA"/>
</dbReference>